<reference evidence="3 4" key="1">
    <citation type="submission" date="2016-10" db="EMBL/GenBank/DDBJ databases">
        <title>The Draft Genome Sequence of Actinokineospora bangkokensis 44EHWT reveals the biosynthetic pathway of antifungal compounds Thailandins with unusual extender unit butylmalonyl-CoA.</title>
        <authorList>
            <person name="Greule A."/>
            <person name="Intra B."/>
            <person name="Flemming S."/>
            <person name="Rommel M.G."/>
            <person name="Panbangred W."/>
            <person name="Bechthold A."/>
        </authorList>
    </citation>
    <scope>NUCLEOTIDE SEQUENCE [LARGE SCALE GENOMIC DNA]</scope>
    <source>
        <strain evidence="3 4">44EHW</strain>
    </source>
</reference>
<dbReference type="InterPro" id="IPR036513">
    <property type="entry name" value="STAS_dom_sf"/>
</dbReference>
<feature type="domain" description="STAS" evidence="2">
    <location>
        <begin position="562"/>
        <end position="643"/>
    </location>
</feature>
<dbReference type="STRING" id="1193682.BJP25_17745"/>
<proteinExistence type="predicted"/>
<dbReference type="Gene3D" id="3.30.750.24">
    <property type="entry name" value="STAS domain"/>
    <property type="match status" value="1"/>
</dbReference>
<evidence type="ECO:0000313" key="3">
    <source>
        <dbReference type="EMBL" id="OLR93397.1"/>
    </source>
</evidence>
<dbReference type="Pfam" id="PF01740">
    <property type="entry name" value="STAS"/>
    <property type="match status" value="1"/>
</dbReference>
<dbReference type="CDD" id="cd16936">
    <property type="entry name" value="HATPase_RsbW-like"/>
    <property type="match status" value="1"/>
</dbReference>
<accession>A0A1Q9LMX5</accession>
<dbReference type="EMBL" id="MKQR01000011">
    <property type="protein sequence ID" value="OLR93397.1"/>
    <property type="molecule type" value="Genomic_DNA"/>
</dbReference>
<evidence type="ECO:0000256" key="1">
    <source>
        <dbReference type="ARBA" id="ARBA00022801"/>
    </source>
</evidence>
<dbReference type="AlphaFoldDB" id="A0A1Q9LMX5"/>
<dbReference type="PANTHER" id="PTHR43156">
    <property type="entry name" value="STAGE II SPORULATION PROTEIN E-RELATED"/>
    <property type="match status" value="1"/>
</dbReference>
<protein>
    <recommendedName>
        <fullName evidence="2">STAS domain-containing protein</fullName>
    </recommendedName>
</protein>
<dbReference type="PANTHER" id="PTHR43156:SF2">
    <property type="entry name" value="STAGE II SPORULATION PROTEIN E"/>
    <property type="match status" value="1"/>
</dbReference>
<dbReference type="PROSITE" id="PS50801">
    <property type="entry name" value="STAS"/>
    <property type="match status" value="1"/>
</dbReference>
<dbReference type="Gene3D" id="3.30.450.20">
    <property type="entry name" value="PAS domain"/>
    <property type="match status" value="1"/>
</dbReference>
<dbReference type="Gene3D" id="3.60.40.10">
    <property type="entry name" value="PPM-type phosphatase domain"/>
    <property type="match status" value="1"/>
</dbReference>
<dbReference type="InterPro" id="IPR013656">
    <property type="entry name" value="PAS_4"/>
</dbReference>
<dbReference type="InterPro" id="IPR052016">
    <property type="entry name" value="Bact_Sigma-Reg"/>
</dbReference>
<evidence type="ECO:0000259" key="2">
    <source>
        <dbReference type="PROSITE" id="PS50801"/>
    </source>
</evidence>
<dbReference type="SUPFAM" id="SSF55785">
    <property type="entry name" value="PYP-like sensor domain (PAS domain)"/>
    <property type="match status" value="1"/>
</dbReference>
<dbReference type="SMART" id="SM00331">
    <property type="entry name" value="PP2C_SIG"/>
    <property type="match status" value="1"/>
</dbReference>
<dbReference type="InterPro" id="IPR035965">
    <property type="entry name" value="PAS-like_dom_sf"/>
</dbReference>
<sequence length="643" mass="66281">MQDDDEQRAGAAGVVLGVFEQVPLPVVATAGARHRVIAANAAYRASAGRERVLGLPIEELFPELRGQQVLEMFDRVLTTGQAQVGREWRLQLDLDGSGVPVDHFYDFVVTPHRVGGTVTGTLLHFLDVTGAVRDRQLARGEVAAAEQRYGDAREAMAALQRQLLPRGLPVLPSVLVSASYLAADAEESAGGDWFDVVPLPDGRVGLAVGDVVGHGVAASAAMAQLRAVVHDRLDETGDPGLAVAAAHRVARRSTGVFGATLCVVALDPGGDVELVSAGHPLPLVVSGDGARDTTAVVGPPLGTGAGAWTRRTDRLEPGEVLLLYTDGIIERPGREPGTATAELVSAAAAAVADRGLRTPGLSAAERATTLVPELVIRATGHTDDVTLLAAQLIAPAPVWRTRVPAGPAAAGAVRGGFTDWLAAIGCGAEDALALQHAITELVTNAGEHGDPGGEVGVRAELHADGVAEVAVTDAGQWRPRAARDLSAPADDGLGLAMTSHFVDDLRVARGPGGTTVTVRHQLTRPARHLLAADVGSAAPAAGLVRHGLVLDSPEPARVLLLGDFDGTSAPALTAELERRTFGGTVSITLDLSGVSLLASAAVALLHRAVARSTRNGAELLLFAPEGSVAQHVLGLASLPHTTR</sequence>
<dbReference type="InterPro" id="IPR003594">
    <property type="entry name" value="HATPase_dom"/>
</dbReference>
<dbReference type="InterPro" id="IPR036457">
    <property type="entry name" value="PPM-type-like_dom_sf"/>
</dbReference>
<dbReference type="SUPFAM" id="SSF81606">
    <property type="entry name" value="PP2C-like"/>
    <property type="match status" value="1"/>
</dbReference>
<evidence type="ECO:0000313" key="4">
    <source>
        <dbReference type="Proteomes" id="UP000186040"/>
    </source>
</evidence>
<dbReference type="SUPFAM" id="SSF55874">
    <property type="entry name" value="ATPase domain of HSP90 chaperone/DNA topoisomerase II/histidine kinase"/>
    <property type="match status" value="1"/>
</dbReference>
<keyword evidence="4" id="KW-1185">Reference proteome</keyword>
<dbReference type="InterPro" id="IPR001932">
    <property type="entry name" value="PPM-type_phosphatase-like_dom"/>
</dbReference>
<dbReference type="Pfam" id="PF08448">
    <property type="entry name" value="PAS_4"/>
    <property type="match status" value="1"/>
</dbReference>
<dbReference type="Pfam" id="PF07228">
    <property type="entry name" value="SpoIIE"/>
    <property type="match status" value="1"/>
</dbReference>
<gene>
    <name evidence="3" type="ORF">BJP25_17745</name>
</gene>
<dbReference type="Gene3D" id="3.30.565.10">
    <property type="entry name" value="Histidine kinase-like ATPase, C-terminal domain"/>
    <property type="match status" value="1"/>
</dbReference>
<dbReference type="InterPro" id="IPR002645">
    <property type="entry name" value="STAS_dom"/>
</dbReference>
<dbReference type="Pfam" id="PF13581">
    <property type="entry name" value="HATPase_c_2"/>
    <property type="match status" value="1"/>
</dbReference>
<comment type="caution">
    <text evidence="3">The sequence shown here is derived from an EMBL/GenBank/DDBJ whole genome shotgun (WGS) entry which is preliminary data.</text>
</comment>
<dbReference type="SUPFAM" id="SSF52091">
    <property type="entry name" value="SpoIIaa-like"/>
    <property type="match status" value="1"/>
</dbReference>
<dbReference type="GO" id="GO:0016791">
    <property type="term" value="F:phosphatase activity"/>
    <property type="evidence" value="ECO:0007669"/>
    <property type="project" value="TreeGrafter"/>
</dbReference>
<organism evidence="3 4">
    <name type="scientific">Actinokineospora bangkokensis</name>
    <dbReference type="NCBI Taxonomy" id="1193682"/>
    <lineage>
        <taxon>Bacteria</taxon>
        <taxon>Bacillati</taxon>
        <taxon>Actinomycetota</taxon>
        <taxon>Actinomycetes</taxon>
        <taxon>Pseudonocardiales</taxon>
        <taxon>Pseudonocardiaceae</taxon>
        <taxon>Actinokineospora</taxon>
    </lineage>
</organism>
<keyword evidence="1" id="KW-0378">Hydrolase</keyword>
<name>A0A1Q9LMX5_9PSEU</name>
<dbReference type="Proteomes" id="UP000186040">
    <property type="component" value="Unassembled WGS sequence"/>
</dbReference>
<dbReference type="InterPro" id="IPR036890">
    <property type="entry name" value="HATPase_C_sf"/>
</dbReference>